<keyword evidence="1" id="KW-1133">Transmembrane helix</keyword>
<keyword evidence="1" id="KW-0812">Transmembrane</keyword>
<dbReference type="EMBL" id="CAJJDO010000110">
    <property type="protein sequence ID" value="CAD8195820.1"/>
    <property type="molecule type" value="Genomic_DNA"/>
</dbReference>
<keyword evidence="1" id="KW-0472">Membrane</keyword>
<dbReference type="OrthoDB" id="290614at2759"/>
<evidence type="ECO:0000256" key="1">
    <source>
        <dbReference type="SAM" id="Phobius"/>
    </source>
</evidence>
<evidence type="ECO:0000313" key="2">
    <source>
        <dbReference type="EMBL" id="CAD8195820.1"/>
    </source>
</evidence>
<reference evidence="2" key="1">
    <citation type="submission" date="2021-01" db="EMBL/GenBank/DDBJ databases">
        <authorList>
            <consortium name="Genoscope - CEA"/>
            <person name="William W."/>
        </authorList>
    </citation>
    <scope>NUCLEOTIDE SEQUENCE</scope>
</reference>
<dbReference type="Proteomes" id="UP000689195">
    <property type="component" value="Unassembled WGS sequence"/>
</dbReference>
<evidence type="ECO:0000313" key="3">
    <source>
        <dbReference type="Proteomes" id="UP000689195"/>
    </source>
</evidence>
<keyword evidence="3" id="KW-1185">Reference proteome</keyword>
<proteinExistence type="predicted"/>
<name>A0A8S1X4U5_9CILI</name>
<comment type="caution">
    <text evidence="2">The sequence shown here is derived from an EMBL/GenBank/DDBJ whole genome shotgun (WGS) entry which is preliminary data.</text>
</comment>
<protein>
    <submittedName>
        <fullName evidence="2">Uncharacterized protein</fullName>
    </submittedName>
</protein>
<dbReference type="AlphaFoldDB" id="A0A8S1X4U5"/>
<accession>A0A8S1X4U5</accession>
<feature type="transmembrane region" description="Helical" evidence="1">
    <location>
        <begin position="20"/>
        <end position="38"/>
    </location>
</feature>
<gene>
    <name evidence="2" type="ORF">PPENT_87.1.T1100157</name>
</gene>
<organism evidence="2 3">
    <name type="scientific">Paramecium pentaurelia</name>
    <dbReference type="NCBI Taxonomy" id="43138"/>
    <lineage>
        <taxon>Eukaryota</taxon>
        <taxon>Sar</taxon>
        <taxon>Alveolata</taxon>
        <taxon>Ciliophora</taxon>
        <taxon>Intramacronucleata</taxon>
        <taxon>Oligohymenophorea</taxon>
        <taxon>Peniculida</taxon>
        <taxon>Parameciidae</taxon>
        <taxon>Paramecium</taxon>
    </lineage>
</organism>
<sequence length="179" mass="21057">MKWEIVRLAIRKKRNLEYLLLNFEIYLFILINHIISLVKDGFPGCGVYLRVLAQEKCKWTETSTSTSTDSESNTSISTTTYTYTGKSYIYQHKLELHNFESPLLPLGQFVFPFQFQLFSYLLGSYYEKDLAQISCFIQEILLQFYYQQTTINHKRTNTIKQKTFEWSNVGSFSGLLFSK</sequence>